<name>A0ABU2TWU9_9ACTN</name>
<dbReference type="EMBL" id="JAVREY010000024">
    <property type="protein sequence ID" value="MDT0465434.1"/>
    <property type="molecule type" value="Genomic_DNA"/>
</dbReference>
<comment type="caution">
    <text evidence="1">The sequence shown here is derived from an EMBL/GenBank/DDBJ whole genome shotgun (WGS) entry which is preliminary data.</text>
</comment>
<evidence type="ECO:0000313" key="2">
    <source>
        <dbReference type="Proteomes" id="UP001183809"/>
    </source>
</evidence>
<protein>
    <recommendedName>
        <fullName evidence="3">YbjN domain-containing protein</fullName>
    </recommendedName>
</protein>
<gene>
    <name evidence="1" type="ORF">RM764_20915</name>
</gene>
<dbReference type="Proteomes" id="UP001183809">
    <property type="component" value="Unassembled WGS sequence"/>
</dbReference>
<proteinExistence type="predicted"/>
<evidence type="ECO:0000313" key="1">
    <source>
        <dbReference type="EMBL" id="MDT0465434.1"/>
    </source>
</evidence>
<keyword evidence="2" id="KW-1185">Reference proteome</keyword>
<sequence length="142" mass="16009">MSSPWFEFDDEDEPCGGFQLEVLRLVRERAEEWPCPPDSTYVLFFPADETGHDEPPVERDLMRLVVDLSRQGSHFLAIGADVEGDEVLCSQLHICSLAPTDERDDIVACEAQGSADELAALTADWIGEILRRPTLRYDGRRD</sequence>
<accession>A0ABU2TWU9</accession>
<reference evidence="2" key="1">
    <citation type="submission" date="2023-07" db="EMBL/GenBank/DDBJ databases">
        <title>30 novel species of actinomycetes from the DSMZ collection.</title>
        <authorList>
            <person name="Nouioui I."/>
        </authorList>
    </citation>
    <scope>NUCLEOTIDE SEQUENCE [LARGE SCALE GENOMIC DNA]</scope>
    <source>
        <strain evidence="2">DSM 41699</strain>
    </source>
</reference>
<dbReference type="RefSeq" id="WP_311696902.1">
    <property type="nucleotide sequence ID" value="NZ_JAVREY010000024.1"/>
</dbReference>
<organism evidence="1 2">
    <name type="scientific">Streptomyces gibsoniae</name>
    <dbReference type="NCBI Taxonomy" id="3075529"/>
    <lineage>
        <taxon>Bacteria</taxon>
        <taxon>Bacillati</taxon>
        <taxon>Actinomycetota</taxon>
        <taxon>Actinomycetes</taxon>
        <taxon>Kitasatosporales</taxon>
        <taxon>Streptomycetaceae</taxon>
        <taxon>Streptomyces</taxon>
    </lineage>
</organism>
<evidence type="ECO:0008006" key="3">
    <source>
        <dbReference type="Google" id="ProtNLM"/>
    </source>
</evidence>